<sequence length="764" mass="84199">MDPNQLPQSAGPYPEEGLHGGFDEYALPDDHADQPGSWPADSLPAATQHQTSAIYNGEYLLQDSNAIEHLEQFAFLADLPSATQQLPSTGTSNTQQRQQYHNEIYGPGHPAQPQYQFMPNPQYAHPQKADTNFGYQQGQNSHPNTLYTQHNGYTAAAFTPSLAGTLQPTRPDPSNTSYNYPNFDGSQQGTGGLPSGSTNPPMVQQPGYPASTRNMPNYSAGLDQVPVGTNQSLYESVRVPETGDARNSFNALEQTTLLTQAEDDEDRCPGKSKKGNPCSKPAVPANILRLCARHLDIWHGQNAPNAVFFLSADISGFAEAKKLMYPQVHPLRGHEHMTPTDCDRHADPVVERWLTAINTPWRSDCRNPYNDFYLAQQKALNYNKWKRFRPELATIRCYLMFKALAVLYTGGESVYPRGGDNDGYGEPEAKLTFWERIQRVEEIMTINKRVCLDVLAGRGVLAFVECPNKYEKRKLQNKKSNKKKKEKQELGEEEQARREGEQARGEGDGGESDSDGDLGDEEESADEEDADEEGGDNDVTRLQRAPTADMQVMPSTAESAPSVVGPAAGTRTRKRALASSQANASGGQPARKRKRAAAAQAISAYPAPDASASNGRKINKPRLAPNRKRQPAPEPRPAATVPPTFAGAPLAPGFQHPGTLGHGYYPTQQHHLAHDQWPSAHAPHYAQQQQHVPQDQDISNLLNYDFGDLDSLFSSHAPQQHGVQGEETLRGEEILHYGPSGDPEGFREEFADWLDFEGYLRGNK</sequence>
<feature type="region of interest" description="Disordered" evidence="1">
    <location>
        <begin position="163"/>
        <end position="206"/>
    </location>
</feature>
<dbReference type="RefSeq" id="XP_064655552.1">
    <property type="nucleotide sequence ID" value="XM_064806226.1"/>
</dbReference>
<keyword evidence="3" id="KW-1185">Reference proteome</keyword>
<name>A0AAV9P1A2_9PEZI</name>
<feature type="compositionally biased region" description="Basic residues" evidence="1">
    <location>
        <begin position="475"/>
        <end position="485"/>
    </location>
</feature>
<feature type="region of interest" description="Disordered" evidence="1">
    <location>
        <begin position="1"/>
        <end position="45"/>
    </location>
</feature>
<feature type="compositionally biased region" description="Basic and acidic residues" evidence="1">
    <location>
        <begin position="16"/>
        <end position="33"/>
    </location>
</feature>
<comment type="caution">
    <text evidence="2">The sequence shown here is derived from an EMBL/GenBank/DDBJ whole genome shotgun (WGS) entry which is preliminary data.</text>
</comment>
<feature type="compositionally biased region" description="Polar residues" evidence="1">
    <location>
        <begin position="129"/>
        <end position="144"/>
    </location>
</feature>
<gene>
    <name evidence="2" type="ORF">LTR77_008997</name>
</gene>
<dbReference type="GeneID" id="89930329"/>
<feature type="compositionally biased region" description="Acidic residues" evidence="1">
    <location>
        <begin position="508"/>
        <end position="536"/>
    </location>
</feature>
<dbReference type="EMBL" id="JAVRRT010000016">
    <property type="protein sequence ID" value="KAK5165468.1"/>
    <property type="molecule type" value="Genomic_DNA"/>
</dbReference>
<evidence type="ECO:0000256" key="1">
    <source>
        <dbReference type="SAM" id="MobiDB-lite"/>
    </source>
</evidence>
<accession>A0AAV9P1A2</accession>
<dbReference type="AlphaFoldDB" id="A0AAV9P1A2"/>
<feature type="compositionally biased region" description="Low complexity" evidence="1">
    <location>
        <begin position="597"/>
        <end position="610"/>
    </location>
</feature>
<dbReference type="Proteomes" id="UP001337655">
    <property type="component" value="Unassembled WGS sequence"/>
</dbReference>
<evidence type="ECO:0000313" key="2">
    <source>
        <dbReference type="EMBL" id="KAK5165468.1"/>
    </source>
</evidence>
<protein>
    <submittedName>
        <fullName evidence="2">Uncharacterized protein</fullName>
    </submittedName>
</protein>
<feature type="compositionally biased region" description="Basic and acidic residues" evidence="1">
    <location>
        <begin position="486"/>
        <end position="507"/>
    </location>
</feature>
<evidence type="ECO:0000313" key="3">
    <source>
        <dbReference type="Proteomes" id="UP001337655"/>
    </source>
</evidence>
<reference evidence="2 3" key="1">
    <citation type="submission" date="2023-08" db="EMBL/GenBank/DDBJ databases">
        <title>Black Yeasts Isolated from many extreme environments.</title>
        <authorList>
            <person name="Coleine C."/>
            <person name="Stajich J.E."/>
            <person name="Selbmann L."/>
        </authorList>
    </citation>
    <scope>NUCLEOTIDE SEQUENCE [LARGE SCALE GENOMIC DNA]</scope>
    <source>
        <strain evidence="2 3">CCFEE 5935</strain>
    </source>
</reference>
<organism evidence="2 3">
    <name type="scientific">Saxophila tyrrhenica</name>
    <dbReference type="NCBI Taxonomy" id="1690608"/>
    <lineage>
        <taxon>Eukaryota</taxon>
        <taxon>Fungi</taxon>
        <taxon>Dikarya</taxon>
        <taxon>Ascomycota</taxon>
        <taxon>Pezizomycotina</taxon>
        <taxon>Dothideomycetes</taxon>
        <taxon>Dothideomycetidae</taxon>
        <taxon>Mycosphaerellales</taxon>
        <taxon>Extremaceae</taxon>
        <taxon>Saxophila</taxon>
    </lineage>
</organism>
<feature type="region of interest" description="Disordered" evidence="1">
    <location>
        <begin position="122"/>
        <end position="144"/>
    </location>
</feature>
<feature type="compositionally biased region" description="Polar residues" evidence="1">
    <location>
        <begin position="163"/>
        <end position="187"/>
    </location>
</feature>
<proteinExistence type="predicted"/>
<feature type="region of interest" description="Disordered" evidence="1">
    <location>
        <begin position="474"/>
        <end position="641"/>
    </location>
</feature>
<feature type="compositionally biased region" description="Basic residues" evidence="1">
    <location>
        <begin position="617"/>
        <end position="630"/>
    </location>
</feature>